<keyword evidence="3 6" id="KW-0547">Nucleotide-binding</keyword>
<evidence type="ECO:0000256" key="6">
    <source>
        <dbReference type="HAMAP-Rule" id="MF_01161"/>
    </source>
</evidence>
<dbReference type="SUPFAM" id="SSF52402">
    <property type="entry name" value="Adenine nucleotide alpha hydrolases-like"/>
    <property type="match status" value="1"/>
</dbReference>
<dbReference type="InterPro" id="IPR014729">
    <property type="entry name" value="Rossmann-like_a/b/a_fold"/>
</dbReference>
<evidence type="ECO:0000256" key="2">
    <source>
        <dbReference type="ARBA" id="ARBA00022694"/>
    </source>
</evidence>
<dbReference type="RefSeq" id="WP_071165607.1">
    <property type="nucleotide sequence ID" value="NZ_CP017781.1"/>
</dbReference>
<dbReference type="InterPro" id="IPR011063">
    <property type="entry name" value="TilS/TtcA_N"/>
</dbReference>
<dbReference type="PANTHER" id="PTHR43033:SF1">
    <property type="entry name" value="TRNA(ILE)-LYSIDINE SYNTHASE-RELATED"/>
    <property type="match status" value="1"/>
</dbReference>
<dbReference type="GO" id="GO:0005524">
    <property type="term" value="F:ATP binding"/>
    <property type="evidence" value="ECO:0007669"/>
    <property type="project" value="UniProtKB-UniRule"/>
</dbReference>
<sequence>MSGPDLDALARAAFDPDAAPACVGVAVSGGSDSLATLSLLARHYRVAAVTVDHGLRPEAAQEAAGVAAYCGARGIPHEILRWEGPAPAGNLMDQARRARLSLIGGWARGRGITDVALGHTADDQAETFLMRLGRRAGLEGLAGMRRRFVAEGVLWHRPFLTAPRAALRAHLTAEGIAWVEDPSNSDPRFARVRARAALAGLGAVGITAEGLAEVTAHLAAAEALIAEDLYRWAAQNLREEAGDLVVAGAALAALAPERRRRLLNAALRWVAGAAYGPRAAALARIVAAPGPATLHGCRITAARGLLRITREAAASAPRAPAAAGLWDRWRLAGPAAPGLEIGPLGAAGLARITDWRAGPLPRPSLLASPAIWAGETLIAAPLARPEGDWRATPACGSFHATLIRR</sequence>
<dbReference type="CDD" id="cd01992">
    <property type="entry name" value="TilS_N"/>
    <property type="match status" value="1"/>
</dbReference>
<evidence type="ECO:0000256" key="4">
    <source>
        <dbReference type="ARBA" id="ARBA00022840"/>
    </source>
</evidence>
<comment type="domain">
    <text evidence="6">The N-terminal region contains the highly conserved SGGXDS motif, predicted to be a P-loop motif involved in ATP binding.</text>
</comment>
<dbReference type="Pfam" id="PF01171">
    <property type="entry name" value="ATP_bind_3"/>
    <property type="match status" value="1"/>
</dbReference>
<comment type="subcellular location">
    <subcellularLocation>
        <location evidence="6">Cytoplasm</location>
    </subcellularLocation>
</comment>
<feature type="binding site" evidence="6">
    <location>
        <begin position="28"/>
        <end position="33"/>
    </location>
    <ligand>
        <name>ATP</name>
        <dbReference type="ChEBI" id="CHEBI:30616"/>
    </ligand>
</feature>
<keyword evidence="2 6" id="KW-0819">tRNA processing</keyword>
<evidence type="ECO:0000256" key="3">
    <source>
        <dbReference type="ARBA" id="ARBA00022741"/>
    </source>
</evidence>
<comment type="function">
    <text evidence="6">Ligates lysine onto the cytidine present at position 34 of the AUA codon-specific tRNA(Ile) that contains the anticodon CAU, in an ATP-dependent manner. Cytidine is converted to lysidine, thus changing the amino acid specificity of the tRNA from methionine to isoleucine.</text>
</comment>
<dbReference type="EMBL" id="CP017781">
    <property type="protein sequence ID" value="AOZ68615.1"/>
    <property type="molecule type" value="Genomic_DNA"/>
</dbReference>
<comment type="catalytic activity">
    <reaction evidence="5 6">
        <text>cytidine(34) in tRNA(Ile2) + L-lysine + ATP = lysidine(34) in tRNA(Ile2) + AMP + diphosphate + H(+)</text>
        <dbReference type="Rhea" id="RHEA:43744"/>
        <dbReference type="Rhea" id="RHEA-COMP:10625"/>
        <dbReference type="Rhea" id="RHEA-COMP:10670"/>
        <dbReference type="ChEBI" id="CHEBI:15378"/>
        <dbReference type="ChEBI" id="CHEBI:30616"/>
        <dbReference type="ChEBI" id="CHEBI:32551"/>
        <dbReference type="ChEBI" id="CHEBI:33019"/>
        <dbReference type="ChEBI" id="CHEBI:82748"/>
        <dbReference type="ChEBI" id="CHEBI:83665"/>
        <dbReference type="ChEBI" id="CHEBI:456215"/>
        <dbReference type="EC" id="6.3.4.19"/>
    </reaction>
</comment>
<reference evidence="8 9" key="1">
    <citation type="submission" date="2016-10" db="EMBL/GenBank/DDBJ databases">
        <title>Rhodobacter sp. LPB0142, isolated from sea water.</title>
        <authorList>
            <person name="Kim E."/>
            <person name="Yi H."/>
        </authorList>
    </citation>
    <scope>NUCLEOTIDE SEQUENCE [LARGE SCALE GENOMIC DNA]</scope>
    <source>
        <strain evidence="8 9">LPB0142</strain>
    </source>
</reference>
<dbReference type="NCBIfam" id="TIGR02432">
    <property type="entry name" value="lysidine_TilS_N"/>
    <property type="match status" value="1"/>
</dbReference>
<evidence type="ECO:0000313" key="9">
    <source>
        <dbReference type="Proteomes" id="UP000176562"/>
    </source>
</evidence>
<dbReference type="GO" id="GO:0005737">
    <property type="term" value="C:cytoplasm"/>
    <property type="evidence" value="ECO:0007669"/>
    <property type="project" value="UniProtKB-SubCell"/>
</dbReference>
<feature type="domain" description="tRNA(Ile)-lysidine/2-thiocytidine synthase N-terminal" evidence="7">
    <location>
        <begin position="23"/>
        <end position="196"/>
    </location>
</feature>
<keyword evidence="9" id="KW-1185">Reference proteome</keyword>
<dbReference type="InterPro" id="IPR012795">
    <property type="entry name" value="tRNA_Ile_lys_synt_N"/>
</dbReference>
<proteinExistence type="inferred from homology"/>
<organism evidence="8 9">
    <name type="scientific">Rhodobacter xanthinilyticus</name>
    <dbReference type="NCBI Taxonomy" id="1850250"/>
    <lineage>
        <taxon>Bacteria</taxon>
        <taxon>Pseudomonadati</taxon>
        <taxon>Pseudomonadota</taxon>
        <taxon>Alphaproteobacteria</taxon>
        <taxon>Rhodobacterales</taxon>
        <taxon>Rhodobacter group</taxon>
        <taxon>Rhodobacter</taxon>
    </lineage>
</organism>
<dbReference type="InterPro" id="IPR012094">
    <property type="entry name" value="tRNA_Ile_lys_synt"/>
</dbReference>
<protein>
    <recommendedName>
        <fullName evidence="6">tRNA(Ile)-lysidine synthase</fullName>
        <ecNumber evidence="6">6.3.4.19</ecNumber>
    </recommendedName>
    <alternativeName>
        <fullName evidence="6">tRNA(Ile)-2-lysyl-cytidine synthase</fullName>
    </alternativeName>
    <alternativeName>
        <fullName evidence="6">tRNA(Ile)-lysidine synthetase</fullName>
    </alternativeName>
</protein>
<dbReference type="KEGG" id="rhp:LPB142_04185"/>
<accession>A0A1D9M9S3</accession>
<evidence type="ECO:0000259" key="7">
    <source>
        <dbReference type="Pfam" id="PF01171"/>
    </source>
</evidence>
<dbReference type="GO" id="GO:0032267">
    <property type="term" value="F:tRNA(Ile)-lysidine synthase activity"/>
    <property type="evidence" value="ECO:0007669"/>
    <property type="project" value="UniProtKB-EC"/>
</dbReference>
<evidence type="ECO:0000256" key="1">
    <source>
        <dbReference type="ARBA" id="ARBA00022598"/>
    </source>
</evidence>
<evidence type="ECO:0000256" key="5">
    <source>
        <dbReference type="ARBA" id="ARBA00048539"/>
    </source>
</evidence>
<dbReference type="EC" id="6.3.4.19" evidence="6"/>
<keyword evidence="6" id="KW-0963">Cytoplasm</keyword>
<comment type="similarity">
    <text evidence="6">Belongs to the tRNA(Ile)-lysidine synthase family.</text>
</comment>
<dbReference type="Proteomes" id="UP000176562">
    <property type="component" value="Chromosome"/>
</dbReference>
<dbReference type="Gene3D" id="3.40.50.620">
    <property type="entry name" value="HUPs"/>
    <property type="match status" value="1"/>
</dbReference>
<name>A0A1D9M9S3_9RHOB</name>
<keyword evidence="1 6" id="KW-0436">Ligase</keyword>
<gene>
    <name evidence="6" type="primary">tilS</name>
    <name evidence="8" type="ORF">LPB142_04185</name>
</gene>
<evidence type="ECO:0000313" key="8">
    <source>
        <dbReference type="EMBL" id="AOZ68615.1"/>
    </source>
</evidence>
<dbReference type="AlphaFoldDB" id="A0A1D9M9S3"/>
<dbReference type="HAMAP" id="MF_01161">
    <property type="entry name" value="tRNA_Ile_lys_synt"/>
    <property type="match status" value="1"/>
</dbReference>
<dbReference type="GO" id="GO:0006400">
    <property type="term" value="P:tRNA modification"/>
    <property type="evidence" value="ECO:0007669"/>
    <property type="project" value="UniProtKB-UniRule"/>
</dbReference>
<dbReference type="PANTHER" id="PTHR43033">
    <property type="entry name" value="TRNA(ILE)-LYSIDINE SYNTHASE-RELATED"/>
    <property type="match status" value="1"/>
</dbReference>
<dbReference type="STRING" id="1850250.LPB142_04185"/>
<keyword evidence="4 6" id="KW-0067">ATP-binding</keyword>